<dbReference type="GO" id="GO:0016114">
    <property type="term" value="P:terpenoid biosynthetic process"/>
    <property type="evidence" value="ECO:0007669"/>
    <property type="project" value="UniProtKB-ARBA"/>
</dbReference>
<evidence type="ECO:0000256" key="4">
    <source>
        <dbReference type="ARBA" id="ARBA00022617"/>
    </source>
</evidence>
<keyword evidence="7" id="KW-0735">Signal-anchor</keyword>
<dbReference type="EMBL" id="JBEAFC010000007">
    <property type="protein sequence ID" value="KAL1551825.1"/>
    <property type="molecule type" value="Genomic_DNA"/>
</dbReference>
<keyword evidence="10 13" id="KW-0408">Iron</keyword>
<evidence type="ECO:0000313" key="16">
    <source>
        <dbReference type="EMBL" id="KAL1551825.1"/>
    </source>
</evidence>
<comment type="subcellular location">
    <subcellularLocation>
        <location evidence="2">Membrane</location>
        <topology evidence="2">Single-pass type II membrane protein</topology>
    </subcellularLocation>
</comment>
<dbReference type="GO" id="GO:0016020">
    <property type="term" value="C:membrane"/>
    <property type="evidence" value="ECO:0007669"/>
    <property type="project" value="UniProtKB-SubCell"/>
</dbReference>
<dbReference type="InterPro" id="IPR017972">
    <property type="entry name" value="Cyt_P450_CS"/>
</dbReference>
<dbReference type="AlphaFoldDB" id="A0ABD1H751"/>
<dbReference type="SUPFAM" id="SSF48264">
    <property type="entry name" value="Cytochrome P450"/>
    <property type="match status" value="1"/>
</dbReference>
<evidence type="ECO:0000256" key="14">
    <source>
        <dbReference type="RuleBase" id="RU000461"/>
    </source>
</evidence>
<evidence type="ECO:0000256" key="10">
    <source>
        <dbReference type="ARBA" id="ARBA00023004"/>
    </source>
</evidence>
<sequence>MEFNNILSIFIALLFFLLFVFMFLKSQTISKYAKIYSHIPGPKALPLIGNLHLLLRAAPPHHMFRQLAAKHGPLMHLQLGEIHFVIISSVDFAKQVVRNHDIDFANRPPGPMTEKLTYNYSDIVAAPYGDQWRHLRKICTLELLSARRVQSFRHIREEETLNLCKQIASCEGSPANLSGILYLTSFDVTTRVVVGAKTKDRVTVISIIQESVQLAAGFMLADLYPSIKLLPLITGAQFKAQRMFLKFDKLFDNIIEQHRRDKAAELEDLVDVLLKIQQDGTEFPLTTDNIKAVIMNMFIAGTDTSTNTVEWAMSEMMRNPSILSKLQEEVRKVFDDKGYVDEAKFDELKYLRLVIKETLRLHPPLPLLAPRMNIQRCEIDGYEIPAKTTVMVNAWALGRDPKYWNDGEKFIPERFEVSSFDFKGNNLEYIPFGAGRRMCPGISFGLANVEFPLAMLLYHFDWKMPNGMKHEDVDMREVFGISVRRKHPLHLVPIVKRPLPTGA</sequence>
<keyword evidence="5 15" id="KW-0812">Transmembrane</keyword>
<evidence type="ECO:0000256" key="2">
    <source>
        <dbReference type="ARBA" id="ARBA00004606"/>
    </source>
</evidence>
<evidence type="ECO:0000256" key="5">
    <source>
        <dbReference type="ARBA" id="ARBA00022692"/>
    </source>
</evidence>
<dbReference type="PRINTS" id="PR00463">
    <property type="entry name" value="EP450I"/>
</dbReference>
<dbReference type="PANTHER" id="PTHR47953:SF19">
    <property type="entry name" value="OS06G0641600 PROTEIN"/>
    <property type="match status" value="1"/>
</dbReference>
<dbReference type="InterPro" id="IPR002401">
    <property type="entry name" value="Cyt_P450_E_grp-I"/>
</dbReference>
<dbReference type="PROSITE" id="PS00086">
    <property type="entry name" value="CYTOCHROME_P450"/>
    <property type="match status" value="1"/>
</dbReference>
<keyword evidence="12 15" id="KW-0472">Membrane</keyword>
<dbReference type="Pfam" id="PF00067">
    <property type="entry name" value="p450"/>
    <property type="match status" value="1"/>
</dbReference>
<keyword evidence="17" id="KW-1185">Reference proteome</keyword>
<evidence type="ECO:0000256" key="3">
    <source>
        <dbReference type="ARBA" id="ARBA00010617"/>
    </source>
</evidence>
<dbReference type="InterPro" id="IPR001128">
    <property type="entry name" value="Cyt_P450"/>
</dbReference>
<organism evidence="16 17">
    <name type="scientific">Salvia divinorum</name>
    <name type="common">Maria pastora</name>
    <name type="synonym">Diviner's sage</name>
    <dbReference type="NCBI Taxonomy" id="28513"/>
    <lineage>
        <taxon>Eukaryota</taxon>
        <taxon>Viridiplantae</taxon>
        <taxon>Streptophyta</taxon>
        <taxon>Embryophyta</taxon>
        <taxon>Tracheophyta</taxon>
        <taxon>Spermatophyta</taxon>
        <taxon>Magnoliopsida</taxon>
        <taxon>eudicotyledons</taxon>
        <taxon>Gunneridae</taxon>
        <taxon>Pentapetalae</taxon>
        <taxon>asterids</taxon>
        <taxon>lamiids</taxon>
        <taxon>Lamiales</taxon>
        <taxon>Lamiaceae</taxon>
        <taxon>Nepetoideae</taxon>
        <taxon>Mentheae</taxon>
        <taxon>Salviinae</taxon>
        <taxon>Salvia</taxon>
        <taxon>Salvia subgen. Calosphace</taxon>
    </lineage>
</organism>
<reference evidence="16 17" key="1">
    <citation type="submission" date="2024-06" db="EMBL/GenBank/DDBJ databases">
        <title>A chromosome level genome sequence of Diviner's sage (Salvia divinorum).</title>
        <authorList>
            <person name="Ford S.A."/>
            <person name="Ro D.-K."/>
            <person name="Ness R.W."/>
            <person name="Phillips M.A."/>
        </authorList>
    </citation>
    <scope>NUCLEOTIDE SEQUENCE [LARGE SCALE GENOMIC DNA]</scope>
    <source>
        <strain evidence="16">SAF-2024a</strain>
        <tissue evidence="16">Leaf</tissue>
    </source>
</reference>
<evidence type="ECO:0000256" key="13">
    <source>
        <dbReference type="PIRSR" id="PIRSR602401-1"/>
    </source>
</evidence>
<dbReference type="Proteomes" id="UP001567538">
    <property type="component" value="Unassembled WGS sequence"/>
</dbReference>
<dbReference type="FunFam" id="1.10.630.10:FF:000043">
    <property type="entry name" value="Cytochrome P450 99A2"/>
    <property type="match status" value="1"/>
</dbReference>
<dbReference type="CDD" id="cd11072">
    <property type="entry name" value="CYP71-like"/>
    <property type="match status" value="1"/>
</dbReference>
<gene>
    <name evidence="16" type="ORF">AAHA92_19621</name>
</gene>
<dbReference type="InterPro" id="IPR052306">
    <property type="entry name" value="CYP450_71D"/>
</dbReference>
<evidence type="ECO:0000256" key="9">
    <source>
        <dbReference type="ARBA" id="ARBA00023002"/>
    </source>
</evidence>
<evidence type="ECO:0000256" key="12">
    <source>
        <dbReference type="ARBA" id="ARBA00023136"/>
    </source>
</evidence>
<dbReference type="GO" id="GO:0046872">
    <property type="term" value="F:metal ion binding"/>
    <property type="evidence" value="ECO:0007669"/>
    <property type="project" value="UniProtKB-KW"/>
</dbReference>
<comment type="similarity">
    <text evidence="3 14">Belongs to the cytochrome P450 family.</text>
</comment>
<keyword evidence="11 14" id="KW-0503">Monooxygenase</keyword>
<keyword evidence="9 14" id="KW-0560">Oxidoreductase</keyword>
<comment type="cofactor">
    <cofactor evidence="1 13">
        <name>heme</name>
        <dbReference type="ChEBI" id="CHEBI:30413"/>
    </cofactor>
</comment>
<keyword evidence="4 13" id="KW-0349">Heme</keyword>
<dbReference type="PANTHER" id="PTHR47953">
    <property type="entry name" value="OS08G0105600 PROTEIN"/>
    <property type="match status" value="1"/>
</dbReference>
<evidence type="ECO:0000256" key="6">
    <source>
        <dbReference type="ARBA" id="ARBA00022723"/>
    </source>
</evidence>
<feature type="transmembrane region" description="Helical" evidence="15">
    <location>
        <begin position="6"/>
        <end position="24"/>
    </location>
</feature>
<evidence type="ECO:0000256" key="8">
    <source>
        <dbReference type="ARBA" id="ARBA00022989"/>
    </source>
</evidence>
<evidence type="ECO:0000256" key="11">
    <source>
        <dbReference type="ARBA" id="ARBA00023033"/>
    </source>
</evidence>
<evidence type="ECO:0000256" key="1">
    <source>
        <dbReference type="ARBA" id="ARBA00001971"/>
    </source>
</evidence>
<dbReference type="PRINTS" id="PR00385">
    <property type="entry name" value="P450"/>
</dbReference>
<dbReference type="Gene3D" id="1.10.630.10">
    <property type="entry name" value="Cytochrome P450"/>
    <property type="match status" value="1"/>
</dbReference>
<protein>
    <submittedName>
        <fullName evidence="16">Cytochrome P450 71D10-like</fullName>
    </submittedName>
</protein>
<feature type="binding site" description="axial binding residue" evidence="13">
    <location>
        <position position="439"/>
    </location>
    <ligand>
        <name>heme</name>
        <dbReference type="ChEBI" id="CHEBI:30413"/>
    </ligand>
    <ligandPart>
        <name>Fe</name>
        <dbReference type="ChEBI" id="CHEBI:18248"/>
    </ligandPart>
</feature>
<comment type="caution">
    <text evidence="16">The sequence shown here is derived from an EMBL/GenBank/DDBJ whole genome shotgun (WGS) entry which is preliminary data.</text>
</comment>
<accession>A0ABD1H751</accession>
<evidence type="ECO:0000313" key="17">
    <source>
        <dbReference type="Proteomes" id="UP001567538"/>
    </source>
</evidence>
<keyword evidence="8 15" id="KW-1133">Transmembrane helix</keyword>
<dbReference type="GO" id="GO:0016712">
    <property type="term" value="F:oxidoreductase activity, acting on paired donors, with incorporation or reduction of molecular oxygen, reduced flavin or flavoprotein as one donor, and incorporation of one atom of oxygen"/>
    <property type="evidence" value="ECO:0007669"/>
    <property type="project" value="UniProtKB-ARBA"/>
</dbReference>
<keyword evidence="6 13" id="KW-0479">Metal-binding</keyword>
<proteinExistence type="inferred from homology"/>
<evidence type="ECO:0000256" key="7">
    <source>
        <dbReference type="ARBA" id="ARBA00022968"/>
    </source>
</evidence>
<name>A0ABD1H751_SALDI</name>
<dbReference type="InterPro" id="IPR036396">
    <property type="entry name" value="Cyt_P450_sf"/>
</dbReference>
<evidence type="ECO:0000256" key="15">
    <source>
        <dbReference type="SAM" id="Phobius"/>
    </source>
</evidence>